<dbReference type="RefSeq" id="WP_103999609.1">
    <property type="nucleotide sequence ID" value="NZ_FNVP01000005.1"/>
</dbReference>
<evidence type="ECO:0000313" key="4">
    <source>
        <dbReference type="EMBL" id="SEG02446.1"/>
    </source>
</evidence>
<dbReference type="InterPro" id="IPR021884">
    <property type="entry name" value="Ice-bd_prot"/>
</dbReference>
<organism evidence="4 5">
    <name type="scientific">Flavobacterium urumqiense</name>
    <dbReference type="NCBI Taxonomy" id="935224"/>
    <lineage>
        <taxon>Bacteria</taxon>
        <taxon>Pseudomonadati</taxon>
        <taxon>Bacteroidota</taxon>
        <taxon>Flavobacteriia</taxon>
        <taxon>Flavobacteriales</taxon>
        <taxon>Flavobacteriaceae</taxon>
        <taxon>Flavobacterium</taxon>
    </lineage>
</organism>
<keyword evidence="5" id="KW-1185">Reference proteome</keyword>
<evidence type="ECO:0008006" key="6">
    <source>
        <dbReference type="Google" id="ProtNLM"/>
    </source>
</evidence>
<evidence type="ECO:0000313" key="5">
    <source>
        <dbReference type="Proteomes" id="UP000236737"/>
    </source>
</evidence>
<evidence type="ECO:0000256" key="2">
    <source>
        <dbReference type="ARBA" id="ARBA00022729"/>
    </source>
</evidence>
<name>A0A1H5WTG7_9FLAO</name>
<dbReference type="Pfam" id="PF11999">
    <property type="entry name" value="Ice_binding"/>
    <property type="match status" value="1"/>
</dbReference>
<evidence type="ECO:0000256" key="3">
    <source>
        <dbReference type="SAM" id="SignalP"/>
    </source>
</evidence>
<proteinExistence type="inferred from homology"/>
<sequence length="517" mass="52615">MKNSISFLFILLLISIVSNAQVGIGTTTPEISSILDIQSTSKGFLLPRLTSAERDAISLPATGLLIYNTTTSLFNFYNLGWNNFVTGLVLPINGGTGIANSNLATLALPGAFATTITTTAVTDITLPKTGTLFGTEVGSILSAQIQNSLTDEAGSGKLVFSESPTFTGISVAPTAAVGTNTAQLATTAFVLANSNNYKSVNSTAEISTSSATDILIPGMSISPLTGTYAVTFNGQYTIVPGNKAAQAVADLQAVFSQLDNIPVTVVHGATFGTETLYPGVHSVAAAASVAGTLTLDAQGNSNALFVIKMGAALSIGASTTIVLLNGASAANVFWLAKGAITLGASTIMKGTLLANTGAVSLGANCTLEGRMLSTGGAMGIDTSIITKTANSSHANLGVLSSFTIFTSSGNVSNSGISNITGDIGVGAGTFSGFQNAVVNGTFVSPGIDSAIATFSIYQNGVLIANSSRTRSSFVNTLDVSLQAIADVSLGQNVDVRWNIDSGTVKLDNRILTLISVR</sequence>
<feature type="signal peptide" evidence="3">
    <location>
        <begin position="1"/>
        <end position="20"/>
    </location>
</feature>
<comment type="similarity">
    <text evidence="1">Belongs to the ice-binding protein family.</text>
</comment>
<evidence type="ECO:0000256" key="1">
    <source>
        <dbReference type="ARBA" id="ARBA00005445"/>
    </source>
</evidence>
<gene>
    <name evidence="4" type="ORF">SAMN04488130_10535</name>
</gene>
<dbReference type="EMBL" id="FNVP01000005">
    <property type="protein sequence ID" value="SEG02446.1"/>
    <property type="molecule type" value="Genomic_DNA"/>
</dbReference>
<keyword evidence="2 3" id="KW-0732">Signal</keyword>
<reference evidence="5" key="1">
    <citation type="submission" date="2016-10" db="EMBL/GenBank/DDBJ databases">
        <authorList>
            <person name="Varghese N."/>
            <person name="Submissions S."/>
        </authorList>
    </citation>
    <scope>NUCLEOTIDE SEQUENCE [LARGE SCALE GENOMIC DNA]</scope>
    <source>
        <strain evidence="5">CGMCC 1.9230</strain>
    </source>
</reference>
<accession>A0A1H5WTG7</accession>
<dbReference type="Proteomes" id="UP000236737">
    <property type="component" value="Unassembled WGS sequence"/>
</dbReference>
<protein>
    <recommendedName>
        <fullName evidence="6">DUF3494 domain-containing protein</fullName>
    </recommendedName>
</protein>
<dbReference type="OrthoDB" id="1328122at2"/>
<dbReference type="AlphaFoldDB" id="A0A1H5WTG7"/>
<feature type="chain" id="PRO_5009288664" description="DUF3494 domain-containing protein" evidence="3">
    <location>
        <begin position="21"/>
        <end position="517"/>
    </location>
</feature>